<evidence type="ECO:0000256" key="9">
    <source>
        <dbReference type="RuleBase" id="RU369079"/>
    </source>
</evidence>
<evidence type="ECO:0000313" key="11">
    <source>
        <dbReference type="EMBL" id="RBP36467.1"/>
    </source>
</evidence>
<keyword evidence="3" id="KW-1003">Cell membrane</keyword>
<evidence type="ECO:0000256" key="8">
    <source>
        <dbReference type="ARBA" id="ARBA00038436"/>
    </source>
</evidence>
<comment type="subunit">
    <text evidence="9">The complex comprises the extracytoplasmic solute receptor protein and the two transmembrane proteins.</text>
</comment>
<evidence type="ECO:0000256" key="7">
    <source>
        <dbReference type="ARBA" id="ARBA00023136"/>
    </source>
</evidence>
<dbReference type="Pfam" id="PF04290">
    <property type="entry name" value="DctQ"/>
    <property type="match status" value="1"/>
</dbReference>
<comment type="similarity">
    <text evidence="8 9">Belongs to the TRAP transporter small permease family.</text>
</comment>
<proteinExistence type="inferred from homology"/>
<keyword evidence="7 9" id="KW-0472">Membrane</keyword>
<comment type="function">
    <text evidence="9">Part of the tripartite ATP-independent periplasmic (TRAP) transport system.</text>
</comment>
<keyword evidence="12" id="KW-1185">Reference proteome</keyword>
<evidence type="ECO:0000259" key="10">
    <source>
        <dbReference type="Pfam" id="PF04290"/>
    </source>
</evidence>
<dbReference type="PANTHER" id="PTHR35011:SF10">
    <property type="entry name" value="TRAP TRANSPORTER SMALL PERMEASE PROTEIN"/>
    <property type="match status" value="1"/>
</dbReference>
<sequence length="203" mass="21701">MAEIHADVPVGNQDEGDFLPPSNGRIQRMLDGFTSILNASGTLIIVAVMLIINADVLSRSLLGKPVSGVPELVSMSIVAIVFLQIAHTLRSGGLTRAEVLIERLPQRLQAALETLYCGAGAALCVVLFHGLLPIFLRAWSRNTYVGNIGDFSAPIWPVRLIMLIGVVALGLQFLLRTIRAAHVAAGMRKPVLAPVHKSQGGRA</sequence>
<dbReference type="GO" id="GO:0022857">
    <property type="term" value="F:transmembrane transporter activity"/>
    <property type="evidence" value="ECO:0007669"/>
    <property type="project" value="UniProtKB-UniRule"/>
</dbReference>
<dbReference type="EMBL" id="QNRQ01000012">
    <property type="protein sequence ID" value="RBP36467.1"/>
    <property type="molecule type" value="Genomic_DNA"/>
</dbReference>
<dbReference type="OrthoDB" id="8908407at2"/>
<reference evidence="11 12" key="1">
    <citation type="submission" date="2018-06" db="EMBL/GenBank/DDBJ databases">
        <title>Genomic Encyclopedia of Type Strains, Phase IV (KMG-IV): sequencing the most valuable type-strain genomes for metagenomic binning, comparative biology and taxonomic classification.</title>
        <authorList>
            <person name="Goeker M."/>
        </authorList>
    </citation>
    <scope>NUCLEOTIDE SEQUENCE [LARGE SCALE GENOMIC DNA]</scope>
    <source>
        <strain evidence="11 12">DSM 25520</strain>
    </source>
</reference>
<protein>
    <recommendedName>
        <fullName evidence="9">TRAP transporter small permease protein</fullName>
    </recommendedName>
</protein>
<accession>A0A366H3N1</accession>
<evidence type="ECO:0000256" key="2">
    <source>
        <dbReference type="ARBA" id="ARBA00022448"/>
    </source>
</evidence>
<feature type="domain" description="Tripartite ATP-independent periplasmic transporters DctQ component" evidence="10">
    <location>
        <begin position="49"/>
        <end position="180"/>
    </location>
</feature>
<keyword evidence="6 9" id="KW-1133">Transmembrane helix</keyword>
<evidence type="ECO:0000256" key="5">
    <source>
        <dbReference type="ARBA" id="ARBA00022692"/>
    </source>
</evidence>
<evidence type="ECO:0000313" key="12">
    <source>
        <dbReference type="Proteomes" id="UP000253628"/>
    </source>
</evidence>
<comment type="subcellular location">
    <subcellularLocation>
        <location evidence="1 9">Cell inner membrane</location>
        <topology evidence="1 9">Multi-pass membrane protein</topology>
    </subcellularLocation>
</comment>
<feature type="transmembrane region" description="Helical" evidence="9">
    <location>
        <begin position="72"/>
        <end position="89"/>
    </location>
</feature>
<name>A0A366H3N1_9BURK</name>
<keyword evidence="2 9" id="KW-0813">Transport</keyword>
<dbReference type="GO" id="GO:0015740">
    <property type="term" value="P:C4-dicarboxylate transport"/>
    <property type="evidence" value="ECO:0007669"/>
    <property type="project" value="TreeGrafter"/>
</dbReference>
<evidence type="ECO:0000256" key="1">
    <source>
        <dbReference type="ARBA" id="ARBA00004429"/>
    </source>
</evidence>
<organism evidence="11 12">
    <name type="scientific">Eoetvoesiella caeni</name>
    <dbReference type="NCBI Taxonomy" id="645616"/>
    <lineage>
        <taxon>Bacteria</taxon>
        <taxon>Pseudomonadati</taxon>
        <taxon>Pseudomonadota</taxon>
        <taxon>Betaproteobacteria</taxon>
        <taxon>Burkholderiales</taxon>
        <taxon>Alcaligenaceae</taxon>
        <taxon>Eoetvoesiella</taxon>
    </lineage>
</organism>
<evidence type="ECO:0000256" key="6">
    <source>
        <dbReference type="ARBA" id="ARBA00022989"/>
    </source>
</evidence>
<comment type="caution">
    <text evidence="11">The sequence shown here is derived from an EMBL/GenBank/DDBJ whole genome shotgun (WGS) entry which is preliminary data.</text>
</comment>
<dbReference type="PANTHER" id="PTHR35011">
    <property type="entry name" value="2,3-DIKETO-L-GULONATE TRAP TRANSPORTER SMALL PERMEASE PROTEIN YIAM"/>
    <property type="match status" value="1"/>
</dbReference>
<gene>
    <name evidence="11" type="ORF">DFR37_11246</name>
</gene>
<keyword evidence="4 9" id="KW-0997">Cell inner membrane</keyword>
<feature type="transmembrane region" description="Helical" evidence="9">
    <location>
        <begin position="110"/>
        <end position="136"/>
    </location>
</feature>
<dbReference type="AlphaFoldDB" id="A0A366H3N1"/>
<keyword evidence="5 9" id="KW-0812">Transmembrane</keyword>
<dbReference type="GO" id="GO:0005886">
    <property type="term" value="C:plasma membrane"/>
    <property type="evidence" value="ECO:0007669"/>
    <property type="project" value="UniProtKB-SubCell"/>
</dbReference>
<feature type="transmembrane region" description="Helical" evidence="9">
    <location>
        <begin position="156"/>
        <end position="175"/>
    </location>
</feature>
<dbReference type="Proteomes" id="UP000253628">
    <property type="component" value="Unassembled WGS sequence"/>
</dbReference>
<dbReference type="InterPro" id="IPR007387">
    <property type="entry name" value="TRAP_DctQ"/>
</dbReference>
<dbReference type="InterPro" id="IPR055348">
    <property type="entry name" value="DctQ"/>
</dbReference>
<evidence type="ECO:0000256" key="3">
    <source>
        <dbReference type="ARBA" id="ARBA00022475"/>
    </source>
</evidence>
<evidence type="ECO:0000256" key="4">
    <source>
        <dbReference type="ARBA" id="ARBA00022519"/>
    </source>
</evidence>
<dbReference type="RefSeq" id="WP_113934540.1">
    <property type="nucleotide sequence ID" value="NZ_JACCEU010000006.1"/>
</dbReference>
<feature type="transmembrane region" description="Helical" evidence="9">
    <location>
        <begin position="32"/>
        <end position="52"/>
    </location>
</feature>